<evidence type="ECO:0000313" key="2">
    <source>
        <dbReference type="Proteomes" id="UP000241690"/>
    </source>
</evidence>
<organism evidence="1 2">
    <name type="scientific">Trichoderma harzianum CBS 226.95</name>
    <dbReference type="NCBI Taxonomy" id="983964"/>
    <lineage>
        <taxon>Eukaryota</taxon>
        <taxon>Fungi</taxon>
        <taxon>Dikarya</taxon>
        <taxon>Ascomycota</taxon>
        <taxon>Pezizomycotina</taxon>
        <taxon>Sordariomycetes</taxon>
        <taxon>Hypocreomycetidae</taxon>
        <taxon>Hypocreales</taxon>
        <taxon>Hypocreaceae</taxon>
        <taxon>Trichoderma</taxon>
    </lineage>
</organism>
<reference evidence="1 2" key="1">
    <citation type="submission" date="2016-07" db="EMBL/GenBank/DDBJ databases">
        <title>Multiple horizontal gene transfer events from other fungi enriched the ability of initially mycotrophic Trichoderma (Ascomycota) to feed on dead plant biomass.</title>
        <authorList>
            <consortium name="DOE Joint Genome Institute"/>
            <person name="Aerts A."/>
            <person name="Atanasova L."/>
            <person name="Chenthamara K."/>
            <person name="Zhang J."/>
            <person name="Grujic M."/>
            <person name="Henrissat B."/>
            <person name="Kuo A."/>
            <person name="Salamov A."/>
            <person name="Lipzen A."/>
            <person name="Labutti K."/>
            <person name="Barry K."/>
            <person name="Miao Y."/>
            <person name="Rahimi M.J."/>
            <person name="Shen Q."/>
            <person name="Grigoriev I.V."/>
            <person name="Kubicek C.P."/>
            <person name="Druzhinina I.S."/>
        </authorList>
    </citation>
    <scope>NUCLEOTIDE SEQUENCE [LARGE SCALE GENOMIC DNA]</scope>
    <source>
        <strain evidence="1 2">CBS 226.95</strain>
    </source>
</reference>
<gene>
    <name evidence="1" type="ORF">M431DRAFT_485929</name>
</gene>
<dbReference type="AlphaFoldDB" id="A0A2T4A0L7"/>
<keyword evidence="2" id="KW-1185">Reference proteome</keyword>
<dbReference type="RefSeq" id="XP_024770245.1">
    <property type="nucleotide sequence ID" value="XM_024916340.1"/>
</dbReference>
<dbReference type="Proteomes" id="UP000241690">
    <property type="component" value="Unassembled WGS sequence"/>
</dbReference>
<sequence length="113" mass="12230">MGGVMRLVQRRLGALGWEHLIAGPVLWERGVVSLVCVALLVSVSVNVFASVSVSVNWFLDFIFVLVVSQQVWYSQLSSILANAGISLLHNDMTPANVTHSLPPLPCSFPDSPT</sequence>
<protein>
    <submittedName>
        <fullName evidence="1">Uncharacterized protein</fullName>
    </submittedName>
</protein>
<evidence type="ECO:0000313" key="1">
    <source>
        <dbReference type="EMBL" id="PTB50568.1"/>
    </source>
</evidence>
<accession>A0A2T4A0L7</accession>
<dbReference type="EMBL" id="KZ679688">
    <property type="protein sequence ID" value="PTB50568.1"/>
    <property type="molecule type" value="Genomic_DNA"/>
</dbReference>
<name>A0A2T4A0L7_TRIHA</name>
<proteinExistence type="predicted"/>
<dbReference type="GeneID" id="36624909"/>